<organism evidence="5 6">
    <name type="scientific">Ascobolus immersus RN42</name>
    <dbReference type="NCBI Taxonomy" id="1160509"/>
    <lineage>
        <taxon>Eukaryota</taxon>
        <taxon>Fungi</taxon>
        <taxon>Dikarya</taxon>
        <taxon>Ascomycota</taxon>
        <taxon>Pezizomycotina</taxon>
        <taxon>Pezizomycetes</taxon>
        <taxon>Pezizales</taxon>
        <taxon>Ascobolaceae</taxon>
        <taxon>Ascobolus</taxon>
    </lineage>
</organism>
<accession>A0A3N4IEJ3</accession>
<feature type="domain" description="SPRY" evidence="4">
    <location>
        <begin position="587"/>
        <end position="697"/>
    </location>
</feature>
<evidence type="ECO:0000256" key="1">
    <source>
        <dbReference type="ARBA" id="ARBA00022737"/>
    </source>
</evidence>
<dbReference type="AlphaFoldDB" id="A0A3N4IEJ3"/>
<evidence type="ECO:0000259" key="4">
    <source>
        <dbReference type="Pfam" id="PF00622"/>
    </source>
</evidence>
<dbReference type="Gene3D" id="2.60.120.920">
    <property type="match status" value="1"/>
</dbReference>
<gene>
    <name evidence="5" type="ORF">BJ508DRAFT_323475</name>
</gene>
<dbReference type="InterPro" id="IPR043136">
    <property type="entry name" value="B30.2/SPRY_sf"/>
</dbReference>
<dbReference type="PROSITE" id="PS50297">
    <property type="entry name" value="ANK_REP_REGION"/>
    <property type="match status" value="1"/>
</dbReference>
<dbReference type="InterPro" id="IPR036770">
    <property type="entry name" value="Ankyrin_rpt-contain_sf"/>
</dbReference>
<dbReference type="PROSITE" id="PS50088">
    <property type="entry name" value="ANK_REPEAT"/>
    <property type="match status" value="3"/>
</dbReference>
<evidence type="ECO:0000313" key="5">
    <source>
        <dbReference type="EMBL" id="RPA84562.1"/>
    </source>
</evidence>
<dbReference type="GO" id="GO:0005634">
    <property type="term" value="C:nucleus"/>
    <property type="evidence" value="ECO:0007669"/>
    <property type="project" value="TreeGrafter"/>
</dbReference>
<proteinExistence type="predicted"/>
<dbReference type="InterPro" id="IPR003877">
    <property type="entry name" value="SPRY_dom"/>
</dbReference>
<dbReference type="Pfam" id="PF00622">
    <property type="entry name" value="SPRY"/>
    <property type="match status" value="1"/>
</dbReference>
<dbReference type="SUPFAM" id="SSF48403">
    <property type="entry name" value="Ankyrin repeat"/>
    <property type="match status" value="1"/>
</dbReference>
<protein>
    <submittedName>
        <fullName evidence="5">Ankyrin</fullName>
    </submittedName>
</protein>
<dbReference type="OrthoDB" id="20872at2759"/>
<dbReference type="Pfam" id="PF12796">
    <property type="entry name" value="Ank_2"/>
    <property type="match status" value="2"/>
</dbReference>
<evidence type="ECO:0000256" key="2">
    <source>
        <dbReference type="ARBA" id="ARBA00023043"/>
    </source>
</evidence>
<keyword evidence="1" id="KW-0677">Repeat</keyword>
<feature type="repeat" description="ANK" evidence="3">
    <location>
        <begin position="112"/>
        <end position="144"/>
    </location>
</feature>
<dbReference type="EMBL" id="ML119658">
    <property type="protein sequence ID" value="RPA84562.1"/>
    <property type="molecule type" value="Genomic_DNA"/>
</dbReference>
<evidence type="ECO:0000313" key="6">
    <source>
        <dbReference type="Proteomes" id="UP000275078"/>
    </source>
</evidence>
<evidence type="ECO:0000256" key="3">
    <source>
        <dbReference type="PROSITE-ProRule" id="PRU00023"/>
    </source>
</evidence>
<keyword evidence="2 3" id="KW-0040">ANK repeat</keyword>
<dbReference type="STRING" id="1160509.A0A3N4IEJ3"/>
<dbReference type="SMART" id="SM00248">
    <property type="entry name" value="ANK"/>
    <property type="match status" value="6"/>
</dbReference>
<dbReference type="InterPro" id="IPR002110">
    <property type="entry name" value="Ankyrin_rpt"/>
</dbReference>
<dbReference type="Gene3D" id="1.25.40.20">
    <property type="entry name" value="Ankyrin repeat-containing domain"/>
    <property type="match status" value="2"/>
</dbReference>
<sequence length="791" mass="88185">MTKGQQGSEPSVTLLDEETGSNALHHFFLRTPIPQQTVSNLMTLLEAINFDIKTINSPNNEGATPLVLAISSFRAGTSDLDLIKTLLDHGAQVNKLVTVERYPGVNTAHLRFNCSALHKAVQKNDACLVRMLLRYGAYPGLRNDKGRTPIHYAAKYGLLEVLEELLKGRTLKMQHRHVREKSGYLGSELSHTGMEGYLEHLDSWPEAWVDTFDAEGDAGSEVGIDADQYDRLEEATYSIDPSNRACCIRYSKKVFDIKDQASGMTAISLACSSWKKARRYRPIADASQLVVIVRRLIESGADARITDSDGRTSLMLVCSNDGLKDANEKARLELVKLLIDSGVDADEIDYHGRTALMEAVQHGSGLGIVQYLLKHTDRPFALDSEAKSALHYALESRDDKGQQSVTVLAEPRLLLGEFNYVDGYPMLVQLAMETKPNNDHFWVLLRESGTANGRGVFNEHRYAFITLQRLLLNWVHRRKIGTRLNILRNHLTENIFEELLNFEDQHGWTGHMCIDEQQRDIDPAAESDRFPQTSLHRPTAWSSVWKHRRISIEDTAGLVLTCYSEGIALANHPFLPASMEKYNPRTRYFEIEIQAVGYTLAIGIIEGYIASYSGNLAYSNEAGLAWHSDDGNVYRYTETDGFTKLGELRVPCTNSDEDGKVKFTKGDVVGVGVDEEQRIFFTKNGTLLSLVAPNEQWSTPETPKLITAVVKGQIYPAVNLDREGRIEANFGGDLGRKPLRFNFGEECLPEDFPESLASSGPEGTVVDHPAWMSAADGIVKVDWEASVGWGC</sequence>
<dbReference type="PRINTS" id="PR01415">
    <property type="entry name" value="ANKYRIN"/>
</dbReference>
<dbReference type="PANTHER" id="PTHR24124">
    <property type="entry name" value="ANKYRIN REPEAT FAMILY A"/>
    <property type="match status" value="1"/>
</dbReference>
<dbReference type="CDD" id="cd12885">
    <property type="entry name" value="SPRY_RanBP_like"/>
    <property type="match status" value="1"/>
</dbReference>
<keyword evidence="6" id="KW-1185">Reference proteome</keyword>
<name>A0A3N4IEJ3_ASCIM</name>
<dbReference type="PANTHER" id="PTHR24124:SF14">
    <property type="entry name" value="CHROMOSOME UNDETERMINED SCAFFOLD_25, WHOLE GENOME SHOTGUN SEQUENCE"/>
    <property type="match status" value="1"/>
</dbReference>
<dbReference type="Proteomes" id="UP000275078">
    <property type="component" value="Unassembled WGS sequence"/>
</dbReference>
<feature type="repeat" description="ANK" evidence="3">
    <location>
        <begin position="145"/>
        <end position="167"/>
    </location>
</feature>
<dbReference type="GO" id="GO:0010468">
    <property type="term" value="P:regulation of gene expression"/>
    <property type="evidence" value="ECO:0007669"/>
    <property type="project" value="TreeGrafter"/>
</dbReference>
<reference evidence="5 6" key="1">
    <citation type="journal article" date="2018" name="Nat. Ecol. Evol.">
        <title>Pezizomycetes genomes reveal the molecular basis of ectomycorrhizal truffle lifestyle.</title>
        <authorList>
            <person name="Murat C."/>
            <person name="Payen T."/>
            <person name="Noel B."/>
            <person name="Kuo A."/>
            <person name="Morin E."/>
            <person name="Chen J."/>
            <person name="Kohler A."/>
            <person name="Krizsan K."/>
            <person name="Balestrini R."/>
            <person name="Da Silva C."/>
            <person name="Montanini B."/>
            <person name="Hainaut M."/>
            <person name="Levati E."/>
            <person name="Barry K.W."/>
            <person name="Belfiori B."/>
            <person name="Cichocki N."/>
            <person name="Clum A."/>
            <person name="Dockter R.B."/>
            <person name="Fauchery L."/>
            <person name="Guy J."/>
            <person name="Iotti M."/>
            <person name="Le Tacon F."/>
            <person name="Lindquist E.A."/>
            <person name="Lipzen A."/>
            <person name="Malagnac F."/>
            <person name="Mello A."/>
            <person name="Molinier V."/>
            <person name="Miyauchi S."/>
            <person name="Poulain J."/>
            <person name="Riccioni C."/>
            <person name="Rubini A."/>
            <person name="Sitrit Y."/>
            <person name="Splivallo R."/>
            <person name="Traeger S."/>
            <person name="Wang M."/>
            <person name="Zifcakova L."/>
            <person name="Wipf D."/>
            <person name="Zambonelli A."/>
            <person name="Paolocci F."/>
            <person name="Nowrousian M."/>
            <person name="Ottonello S."/>
            <person name="Baldrian P."/>
            <person name="Spatafora J.W."/>
            <person name="Henrissat B."/>
            <person name="Nagy L.G."/>
            <person name="Aury J.M."/>
            <person name="Wincker P."/>
            <person name="Grigoriev I.V."/>
            <person name="Bonfante P."/>
            <person name="Martin F.M."/>
        </authorList>
    </citation>
    <scope>NUCLEOTIDE SEQUENCE [LARGE SCALE GENOMIC DNA]</scope>
    <source>
        <strain evidence="5 6">RN42</strain>
    </source>
</reference>
<dbReference type="InterPro" id="IPR044736">
    <property type="entry name" value="Gid1/RanBPM/SPLA_SPRY"/>
</dbReference>
<feature type="repeat" description="ANK" evidence="3">
    <location>
        <begin position="61"/>
        <end position="98"/>
    </location>
</feature>